<sequence>MKIKRYSARDMRSALRAVQQEQGPDAVILSTHETREGIELVAAVDYDESLIRHASGRKPGVSQDADDAATTASGFDVSGVAASAAGGDAMALMEQRLEAMQELLQNRLDAVAGTCRSNCPGHQAAYALLTRMGIAASRVDELLKTLPSGLNVDAARQAGLQALASALPIGRQELLHDGGAVALMGPTGVGKTTTAAKLAARHILRFGQGSVQFVGTDEFRIGAQEQLAAFSRILGAPLHRIQAADELGDILAARQSQELIVIDTAGVGGRDLKLHQQFACLLPQQRIHRALCLSASTAPMDLLMQARRFDAARPNCLILTKLDETRQLGQALSFIAGQALPLAYATDGQQVPEDLHVARGHDLVARALDQCRRAGQPENLRACA</sequence>
<comment type="caution">
    <text evidence="16">The sequence shown here is derived from an EMBL/GenBank/DDBJ whole genome shotgun (WGS) entry which is preliminary data.</text>
</comment>
<evidence type="ECO:0000256" key="5">
    <source>
        <dbReference type="ARBA" id="ARBA00022475"/>
    </source>
</evidence>
<evidence type="ECO:0000313" key="17">
    <source>
        <dbReference type="Proteomes" id="UP000192342"/>
    </source>
</evidence>
<evidence type="ECO:0000256" key="6">
    <source>
        <dbReference type="ARBA" id="ARBA00022741"/>
    </source>
</evidence>
<reference evidence="16 17" key="1">
    <citation type="submission" date="2013-04" db="EMBL/GenBank/DDBJ databases">
        <title>Oceanococcus atlanticus 22II-S10r2 Genome Sequencing.</title>
        <authorList>
            <person name="Lai Q."/>
            <person name="Li G."/>
            <person name="Shao Z."/>
        </authorList>
    </citation>
    <scope>NUCLEOTIDE SEQUENCE [LARGE SCALE GENOMIC DNA]</scope>
    <source>
        <strain evidence="16 17">22II-S10r2</strain>
    </source>
</reference>
<dbReference type="PANTHER" id="PTHR43134">
    <property type="entry name" value="SIGNAL RECOGNITION PARTICLE RECEPTOR SUBUNIT ALPHA"/>
    <property type="match status" value="1"/>
</dbReference>
<dbReference type="InterPro" id="IPR000897">
    <property type="entry name" value="SRP54_GTPase_dom"/>
</dbReference>
<evidence type="ECO:0000256" key="2">
    <source>
        <dbReference type="ARBA" id="ARBA00008531"/>
    </source>
</evidence>
<dbReference type="CDD" id="cd17873">
    <property type="entry name" value="FlhF"/>
    <property type="match status" value="1"/>
</dbReference>
<dbReference type="Gene3D" id="3.40.50.300">
    <property type="entry name" value="P-loop containing nucleotide triphosphate hydrolases"/>
    <property type="match status" value="1"/>
</dbReference>
<protein>
    <recommendedName>
        <fullName evidence="3 13">Flagellar biosynthesis protein FlhF</fullName>
    </recommendedName>
</protein>
<dbReference type="EMBL" id="AQQV01000001">
    <property type="protein sequence ID" value="ORE88739.1"/>
    <property type="molecule type" value="Genomic_DNA"/>
</dbReference>
<dbReference type="InterPro" id="IPR047040">
    <property type="entry name" value="FlhF__GTPase_dom"/>
</dbReference>
<proteinExistence type="inferred from homology"/>
<name>A0A1Y1SHR0_9GAMM</name>
<dbReference type="SMART" id="SM00962">
    <property type="entry name" value="SRP54"/>
    <property type="match status" value="1"/>
</dbReference>
<evidence type="ECO:0000256" key="10">
    <source>
        <dbReference type="ARBA" id="ARBA00023136"/>
    </source>
</evidence>
<dbReference type="GO" id="GO:0006614">
    <property type="term" value="P:SRP-dependent cotranslational protein targeting to membrane"/>
    <property type="evidence" value="ECO:0007669"/>
    <property type="project" value="UniProtKB-UniRule"/>
</dbReference>
<feature type="domain" description="AAA+ ATPase" evidence="14">
    <location>
        <begin position="177"/>
        <end position="319"/>
    </location>
</feature>
<gene>
    <name evidence="16" type="ORF">ATO7_02650</name>
</gene>
<keyword evidence="8" id="KW-0653">Protein transport</keyword>
<keyword evidence="16" id="KW-0969">Cilium</keyword>
<dbReference type="InterPro" id="IPR027417">
    <property type="entry name" value="P-loop_NTPase"/>
</dbReference>
<evidence type="ECO:0000259" key="15">
    <source>
        <dbReference type="SMART" id="SM00962"/>
    </source>
</evidence>
<evidence type="ECO:0000313" key="16">
    <source>
        <dbReference type="EMBL" id="ORE88739.1"/>
    </source>
</evidence>
<keyword evidence="11" id="KW-1006">Bacterial flagellum protein export</keyword>
<evidence type="ECO:0000256" key="8">
    <source>
        <dbReference type="ARBA" id="ARBA00022927"/>
    </source>
</evidence>
<comment type="similarity">
    <text evidence="2">Belongs to the GTP-binding SRP family.</text>
</comment>
<evidence type="ECO:0000256" key="4">
    <source>
        <dbReference type="ARBA" id="ARBA00022448"/>
    </source>
</evidence>
<dbReference type="InterPro" id="IPR003593">
    <property type="entry name" value="AAA+_ATPase"/>
</dbReference>
<keyword evidence="17" id="KW-1185">Reference proteome</keyword>
<organism evidence="16 17">
    <name type="scientific">Oceanococcus atlanticus</name>
    <dbReference type="NCBI Taxonomy" id="1317117"/>
    <lineage>
        <taxon>Bacteria</taxon>
        <taxon>Pseudomonadati</taxon>
        <taxon>Pseudomonadota</taxon>
        <taxon>Gammaproteobacteria</taxon>
        <taxon>Chromatiales</taxon>
        <taxon>Oceanococcaceae</taxon>
        <taxon>Oceanococcus</taxon>
    </lineage>
</organism>
<keyword evidence="16" id="KW-0966">Cell projection</keyword>
<dbReference type="SMART" id="SM00382">
    <property type="entry name" value="AAA"/>
    <property type="match status" value="1"/>
</dbReference>
<comment type="function">
    <text evidence="12">Necessary for flagellar biosynthesis. May be involved in translocation of the flagellum.</text>
</comment>
<dbReference type="AlphaFoldDB" id="A0A1Y1SHR0"/>
<dbReference type="GO" id="GO:0003924">
    <property type="term" value="F:GTPase activity"/>
    <property type="evidence" value="ECO:0007669"/>
    <property type="project" value="UniProtKB-UniRule"/>
</dbReference>
<evidence type="ECO:0000256" key="3">
    <source>
        <dbReference type="ARBA" id="ARBA00014919"/>
    </source>
</evidence>
<evidence type="ECO:0000256" key="7">
    <source>
        <dbReference type="ARBA" id="ARBA00022795"/>
    </source>
</evidence>
<dbReference type="GO" id="GO:0005525">
    <property type="term" value="F:GTP binding"/>
    <property type="evidence" value="ECO:0007669"/>
    <property type="project" value="UniProtKB-UniRule"/>
</dbReference>
<evidence type="ECO:0000256" key="9">
    <source>
        <dbReference type="ARBA" id="ARBA00023134"/>
    </source>
</evidence>
<keyword evidence="5" id="KW-1003">Cell membrane</keyword>
<keyword evidence="4" id="KW-0813">Transport</keyword>
<evidence type="ECO:0000259" key="14">
    <source>
        <dbReference type="SMART" id="SM00382"/>
    </source>
</evidence>
<keyword evidence="6" id="KW-0547">Nucleotide-binding</keyword>
<evidence type="ECO:0000256" key="11">
    <source>
        <dbReference type="ARBA" id="ARBA00023225"/>
    </source>
</evidence>
<dbReference type="GO" id="GO:0005886">
    <property type="term" value="C:plasma membrane"/>
    <property type="evidence" value="ECO:0007669"/>
    <property type="project" value="UniProtKB-SubCell"/>
</dbReference>
<keyword evidence="7" id="KW-1005">Bacterial flagellum biogenesis</keyword>
<dbReference type="PANTHER" id="PTHR43134:SF3">
    <property type="entry name" value="FLAGELLAR BIOSYNTHESIS PROTEIN FLHF"/>
    <property type="match status" value="1"/>
</dbReference>
<dbReference type="GO" id="GO:0005047">
    <property type="term" value="F:signal recognition particle binding"/>
    <property type="evidence" value="ECO:0007669"/>
    <property type="project" value="TreeGrafter"/>
</dbReference>
<keyword evidence="16" id="KW-0282">Flagellum</keyword>
<dbReference type="NCBIfam" id="TIGR03499">
    <property type="entry name" value="FlhF"/>
    <property type="match status" value="1"/>
</dbReference>
<keyword evidence="9" id="KW-0342">GTP-binding</keyword>
<keyword evidence="10" id="KW-0472">Membrane</keyword>
<evidence type="ECO:0000256" key="1">
    <source>
        <dbReference type="ARBA" id="ARBA00004413"/>
    </source>
</evidence>
<evidence type="ECO:0000256" key="12">
    <source>
        <dbReference type="ARBA" id="ARBA00025337"/>
    </source>
</evidence>
<dbReference type="GO" id="GO:0015031">
    <property type="term" value="P:protein transport"/>
    <property type="evidence" value="ECO:0007669"/>
    <property type="project" value="UniProtKB-KW"/>
</dbReference>
<dbReference type="GO" id="GO:0044781">
    <property type="term" value="P:bacterial-type flagellum organization"/>
    <property type="evidence" value="ECO:0007669"/>
    <property type="project" value="UniProtKB-UniRule"/>
</dbReference>
<comment type="subcellular location">
    <subcellularLocation>
        <location evidence="1">Cell membrane</location>
        <topology evidence="1">Peripheral membrane protein</topology>
        <orientation evidence="1">Cytoplasmic side</orientation>
    </subcellularLocation>
</comment>
<evidence type="ECO:0000256" key="13">
    <source>
        <dbReference type="NCBIfam" id="TIGR03499"/>
    </source>
</evidence>
<dbReference type="RefSeq" id="WP_083559358.1">
    <property type="nucleotide sequence ID" value="NZ_AQQV01000001.1"/>
</dbReference>
<dbReference type="Pfam" id="PF00448">
    <property type="entry name" value="SRP54"/>
    <property type="match status" value="1"/>
</dbReference>
<dbReference type="STRING" id="1317117.ATO7_02650"/>
<dbReference type="Proteomes" id="UP000192342">
    <property type="component" value="Unassembled WGS sequence"/>
</dbReference>
<dbReference type="FunFam" id="3.40.50.300:FF:000695">
    <property type="entry name" value="Flagellar biosynthesis regulator FlhF"/>
    <property type="match status" value="1"/>
</dbReference>
<dbReference type="SUPFAM" id="SSF52540">
    <property type="entry name" value="P-loop containing nucleoside triphosphate hydrolases"/>
    <property type="match status" value="1"/>
</dbReference>
<dbReference type="OrthoDB" id="9778554at2"/>
<dbReference type="InterPro" id="IPR020006">
    <property type="entry name" value="FlhF"/>
</dbReference>
<accession>A0A1Y1SHR0</accession>
<feature type="domain" description="SRP54-type proteins GTP-binding" evidence="15">
    <location>
        <begin position="178"/>
        <end position="369"/>
    </location>
</feature>